<feature type="region of interest" description="Disordered" evidence="1">
    <location>
        <begin position="1"/>
        <end position="21"/>
    </location>
</feature>
<dbReference type="AlphaFoldDB" id="A0AAW0DNG2"/>
<gene>
    <name evidence="2" type="ORF">R3P38DRAFT_2763051</name>
</gene>
<protein>
    <submittedName>
        <fullName evidence="2">Uncharacterized protein</fullName>
    </submittedName>
</protein>
<dbReference type="EMBL" id="JAWWNJ010000007">
    <property type="protein sequence ID" value="KAK7052712.1"/>
    <property type="molecule type" value="Genomic_DNA"/>
</dbReference>
<feature type="compositionally biased region" description="Pro residues" evidence="1">
    <location>
        <begin position="386"/>
        <end position="396"/>
    </location>
</feature>
<accession>A0AAW0DNG2</accession>
<keyword evidence="3" id="KW-1185">Reference proteome</keyword>
<comment type="caution">
    <text evidence="2">The sequence shown here is derived from an EMBL/GenBank/DDBJ whole genome shotgun (WGS) entry which is preliminary data.</text>
</comment>
<feature type="region of interest" description="Disordered" evidence="1">
    <location>
        <begin position="790"/>
        <end position="837"/>
    </location>
</feature>
<feature type="compositionally biased region" description="Low complexity" evidence="1">
    <location>
        <begin position="354"/>
        <end position="385"/>
    </location>
</feature>
<feature type="compositionally biased region" description="Low complexity" evidence="1">
    <location>
        <begin position="397"/>
        <end position="417"/>
    </location>
</feature>
<reference evidence="2 3" key="1">
    <citation type="journal article" date="2024" name="J Genomics">
        <title>Draft genome sequencing and assembly of Favolaschia claudopus CIRM-BRFM 2984 isolated from oak limbs.</title>
        <authorList>
            <person name="Navarro D."/>
            <person name="Drula E."/>
            <person name="Chaduli D."/>
            <person name="Cazenave R."/>
            <person name="Ahrendt S."/>
            <person name="Wang J."/>
            <person name="Lipzen A."/>
            <person name="Daum C."/>
            <person name="Barry K."/>
            <person name="Grigoriev I.V."/>
            <person name="Favel A."/>
            <person name="Rosso M.N."/>
            <person name="Martin F."/>
        </authorList>
    </citation>
    <scope>NUCLEOTIDE SEQUENCE [LARGE SCALE GENOMIC DNA]</scope>
    <source>
        <strain evidence="2 3">CIRM-BRFM 2984</strain>
    </source>
</reference>
<feature type="compositionally biased region" description="Basic and acidic residues" evidence="1">
    <location>
        <begin position="579"/>
        <end position="605"/>
    </location>
</feature>
<dbReference type="Proteomes" id="UP001362999">
    <property type="component" value="Unassembled WGS sequence"/>
</dbReference>
<evidence type="ECO:0000313" key="3">
    <source>
        <dbReference type="Proteomes" id="UP001362999"/>
    </source>
</evidence>
<evidence type="ECO:0000256" key="1">
    <source>
        <dbReference type="SAM" id="MobiDB-lite"/>
    </source>
</evidence>
<sequence>MPRAGYAARKRQRLGLPPAKPGRVPWVRGSKVKFFESAKDDYLAAAEIKGTGAFYEKMAQRYLKKYGYKLRLEDDLEEGVDVASDVDSDEDTDALPAAESKSRSVLFKKLKGKIGSWYNTRYGGSVEGKKKKTTSFKKVFDKPELDPPAPVKPRLINHYTHRFYNQRIKAHVEARWAVESRRPDPPKLIVFRNKVIRECWEAESEAFKAEVTESLEKEHKAAMEAYAVASAAEAPTTPEEYNIALNNAGYYLQPFADAIAERFGMNVAVLLCGPVADRGGNIEMRSVHSGMSGGLVPRIWSDYDRAGFDACQRSFVNFSHECFSEEQCRARSLTEKTPTAPSSGAMGDGIPADASSSSSAPPNATVVPAASASAPPNATAVTPPATSTPPTGPAVTPPSTSTPPTAVTPPSISTAPTGTEATPESGSAPPLTSFNDPSFGDGDEGRMLRGDEYDFSQMMPPDLWFSAEDVDKRVGRALRAELKKLDVLDYAREVGDLSKMSDEEVDRANDRARDQLFFDRLARNIPATKAMELSSDPEDNGDERPTVPTGTTGAAAGRMRATRSDTVLSGGGDGSDGPRSTDGRDEVNNDEERGGEGDVSGKESWWDVQTKDSWPEELVNAFGGFSRGRVWGGESWQTCISLLLEMQKINGYQEKGALNVPTKKDERPVEVGDFMQRHRVWGSSFPIKGVTGPRDVDKSFASRWWTWWEVGQPQSRVGEDGWASPANVDSDDWSEMRLRYGRNGMLLYIGGLLWWGEAAASKEGAEKEILLADWRLAVEDVKEVLSEVVKPVGESRAPSGDGETPRVQVSKIRSSTKRKAGGKDKENVVPKRRRVKQ</sequence>
<name>A0AAW0DNG2_9AGAR</name>
<feature type="compositionally biased region" description="Low complexity" evidence="1">
    <location>
        <begin position="549"/>
        <end position="568"/>
    </location>
</feature>
<feature type="region of interest" description="Disordered" evidence="1">
    <location>
        <begin position="528"/>
        <end position="605"/>
    </location>
</feature>
<proteinExistence type="predicted"/>
<feature type="region of interest" description="Disordered" evidence="1">
    <location>
        <begin position="333"/>
        <end position="449"/>
    </location>
</feature>
<evidence type="ECO:0000313" key="2">
    <source>
        <dbReference type="EMBL" id="KAK7052712.1"/>
    </source>
</evidence>
<feature type="compositionally biased region" description="Polar residues" evidence="1">
    <location>
        <begin position="419"/>
        <end position="436"/>
    </location>
</feature>
<organism evidence="2 3">
    <name type="scientific">Favolaschia claudopus</name>
    <dbReference type="NCBI Taxonomy" id="2862362"/>
    <lineage>
        <taxon>Eukaryota</taxon>
        <taxon>Fungi</taxon>
        <taxon>Dikarya</taxon>
        <taxon>Basidiomycota</taxon>
        <taxon>Agaricomycotina</taxon>
        <taxon>Agaricomycetes</taxon>
        <taxon>Agaricomycetidae</taxon>
        <taxon>Agaricales</taxon>
        <taxon>Marasmiineae</taxon>
        <taxon>Mycenaceae</taxon>
        <taxon>Favolaschia</taxon>
    </lineage>
</organism>